<proteinExistence type="predicted"/>
<dbReference type="Proteomes" id="UP000254640">
    <property type="component" value="Unassembled WGS sequence"/>
</dbReference>
<dbReference type="Pfam" id="PF00356">
    <property type="entry name" value="LacI"/>
    <property type="match status" value="1"/>
</dbReference>
<dbReference type="PROSITE" id="PS00356">
    <property type="entry name" value="HTH_LACI_1"/>
    <property type="match status" value="1"/>
</dbReference>
<protein>
    <submittedName>
        <fullName evidence="3">Trehalose repressor</fullName>
    </submittedName>
</protein>
<dbReference type="SUPFAM" id="SSF47413">
    <property type="entry name" value="lambda repressor-like DNA-binding domains"/>
    <property type="match status" value="1"/>
</dbReference>
<dbReference type="InterPro" id="IPR000843">
    <property type="entry name" value="HTH_LacI"/>
</dbReference>
<dbReference type="Gene3D" id="1.10.260.40">
    <property type="entry name" value="lambda repressor-like DNA-binding domains"/>
    <property type="match status" value="1"/>
</dbReference>
<name>A0A379AB06_ENTAG</name>
<evidence type="ECO:0000259" key="2">
    <source>
        <dbReference type="PROSITE" id="PS50932"/>
    </source>
</evidence>
<dbReference type="GO" id="GO:0003677">
    <property type="term" value="F:DNA binding"/>
    <property type="evidence" value="ECO:0007669"/>
    <property type="project" value="InterPro"/>
</dbReference>
<organism evidence="3 4">
    <name type="scientific">Enterobacter agglomerans</name>
    <name type="common">Erwinia herbicola</name>
    <name type="synonym">Pantoea agglomerans</name>
    <dbReference type="NCBI Taxonomy" id="549"/>
    <lineage>
        <taxon>Bacteria</taxon>
        <taxon>Pseudomonadati</taxon>
        <taxon>Pseudomonadota</taxon>
        <taxon>Gammaproteobacteria</taxon>
        <taxon>Enterobacterales</taxon>
        <taxon>Erwiniaceae</taxon>
        <taxon>Pantoea</taxon>
        <taxon>Pantoea agglomerans group</taxon>
    </lineage>
</organism>
<evidence type="ECO:0000313" key="4">
    <source>
        <dbReference type="Proteomes" id="UP000254640"/>
    </source>
</evidence>
<accession>A0A379AB06</accession>
<reference evidence="3 4" key="1">
    <citation type="submission" date="2018-06" db="EMBL/GenBank/DDBJ databases">
        <authorList>
            <consortium name="Pathogen Informatics"/>
            <person name="Doyle S."/>
        </authorList>
    </citation>
    <scope>NUCLEOTIDE SEQUENCE [LARGE SCALE GENOMIC DNA]</scope>
    <source>
        <strain evidence="3 4">NCTC9381</strain>
    </source>
</reference>
<gene>
    <name evidence="3" type="ORF">NCTC9381_00948</name>
</gene>
<dbReference type="AlphaFoldDB" id="A0A379AB06"/>
<feature type="domain" description="HTH lacI-type" evidence="2">
    <location>
        <begin position="5"/>
        <end position="38"/>
    </location>
</feature>
<evidence type="ECO:0000313" key="3">
    <source>
        <dbReference type="EMBL" id="SUB15083.1"/>
    </source>
</evidence>
<sequence>MKQRLKVSEIAALSGVSISTVSRVLAGKANTRPATRDKSAGRGAATGRT</sequence>
<keyword evidence="4" id="KW-1185">Reference proteome</keyword>
<dbReference type="EMBL" id="UGSO01000001">
    <property type="protein sequence ID" value="SUB15083.1"/>
    <property type="molecule type" value="Genomic_DNA"/>
</dbReference>
<feature type="region of interest" description="Disordered" evidence="1">
    <location>
        <begin position="26"/>
        <end position="49"/>
    </location>
</feature>
<dbReference type="PROSITE" id="PS50932">
    <property type="entry name" value="HTH_LACI_2"/>
    <property type="match status" value="1"/>
</dbReference>
<dbReference type="InterPro" id="IPR010982">
    <property type="entry name" value="Lambda_DNA-bd_dom_sf"/>
</dbReference>
<dbReference type="GO" id="GO:0006355">
    <property type="term" value="P:regulation of DNA-templated transcription"/>
    <property type="evidence" value="ECO:0007669"/>
    <property type="project" value="InterPro"/>
</dbReference>
<evidence type="ECO:0000256" key="1">
    <source>
        <dbReference type="SAM" id="MobiDB-lite"/>
    </source>
</evidence>